<evidence type="ECO:0000259" key="2">
    <source>
        <dbReference type="PROSITE" id="PS51253"/>
    </source>
</evidence>
<name>A0A177AVW2_9BILA</name>
<dbReference type="Pfam" id="PF03221">
    <property type="entry name" value="HTH_Tnp_Tc5"/>
    <property type="match status" value="1"/>
</dbReference>
<evidence type="ECO:0000313" key="4">
    <source>
        <dbReference type="Proteomes" id="UP000078046"/>
    </source>
</evidence>
<feature type="domain" description="HTH CENPB-type" evidence="2">
    <location>
        <begin position="38"/>
        <end position="109"/>
    </location>
</feature>
<accession>A0A177AVW2</accession>
<dbReference type="AlphaFoldDB" id="A0A177AVW2"/>
<dbReference type="OrthoDB" id="9909311at2759"/>
<dbReference type="PROSITE" id="PS51253">
    <property type="entry name" value="HTH_CENPB"/>
    <property type="match status" value="1"/>
</dbReference>
<evidence type="ECO:0000256" key="1">
    <source>
        <dbReference type="ARBA" id="ARBA00023125"/>
    </source>
</evidence>
<dbReference type="InterPro" id="IPR009057">
    <property type="entry name" value="Homeodomain-like_sf"/>
</dbReference>
<dbReference type="Gene3D" id="1.10.10.60">
    <property type="entry name" value="Homeodomain-like"/>
    <property type="match status" value="2"/>
</dbReference>
<dbReference type="GO" id="GO:0003677">
    <property type="term" value="F:DNA binding"/>
    <property type="evidence" value="ECO:0007669"/>
    <property type="project" value="UniProtKB-KW"/>
</dbReference>
<dbReference type="PANTHER" id="PTHR19303">
    <property type="entry name" value="TRANSPOSON"/>
    <property type="match status" value="1"/>
</dbReference>
<dbReference type="InterPro" id="IPR050863">
    <property type="entry name" value="CenT-Element_Derived"/>
</dbReference>
<dbReference type="InterPro" id="IPR006600">
    <property type="entry name" value="HTH_CenpB_DNA-bd_dom"/>
</dbReference>
<organism evidence="3 4">
    <name type="scientific">Intoshia linei</name>
    <dbReference type="NCBI Taxonomy" id="1819745"/>
    <lineage>
        <taxon>Eukaryota</taxon>
        <taxon>Metazoa</taxon>
        <taxon>Spiralia</taxon>
        <taxon>Lophotrochozoa</taxon>
        <taxon>Mesozoa</taxon>
        <taxon>Orthonectida</taxon>
        <taxon>Rhopaluridae</taxon>
        <taxon>Intoshia</taxon>
    </lineage>
</organism>
<proteinExistence type="predicted"/>
<sequence length="238" mass="27638">NPHCLQRELAIKFKISLGTINRILSNKEKLLQIDDNRNKRQRKLSKTNAIDSTLFKWLVSRRHMYHSISGDSLKIMALKLAESANIFNFCASTGWLNSFRNRYNIKSKFLKGESGFVPENVYEALLSINQAWREVSNTTISNCWNNAITNSNIESDYEIDIIFENIYEKISESDNIFIKQFSENERMKIEQEDECTKSTIPENDKIITFQQCCKSVDDLESCLGYKRGFGRPQKKIPV</sequence>
<keyword evidence="1" id="KW-0238">DNA-binding</keyword>
<dbReference type="EMBL" id="LWCA01001081">
    <property type="protein sequence ID" value="OAF65970.1"/>
    <property type="molecule type" value="Genomic_DNA"/>
</dbReference>
<reference evidence="3 4" key="1">
    <citation type="submission" date="2016-04" db="EMBL/GenBank/DDBJ databases">
        <title>The genome of Intoshia linei affirms orthonectids as highly simplified spiralians.</title>
        <authorList>
            <person name="Mikhailov K.V."/>
            <person name="Slusarev G.S."/>
            <person name="Nikitin M.A."/>
            <person name="Logacheva M.D."/>
            <person name="Penin A."/>
            <person name="Aleoshin V."/>
            <person name="Panchin Y.V."/>
        </authorList>
    </citation>
    <scope>NUCLEOTIDE SEQUENCE [LARGE SCALE GENOMIC DNA]</scope>
    <source>
        <strain evidence="3">Intl2013</strain>
        <tissue evidence="3">Whole animal</tissue>
    </source>
</reference>
<evidence type="ECO:0000313" key="3">
    <source>
        <dbReference type="EMBL" id="OAF65970.1"/>
    </source>
</evidence>
<dbReference type="SMART" id="SM00674">
    <property type="entry name" value="CENPB"/>
    <property type="match status" value="1"/>
</dbReference>
<dbReference type="Proteomes" id="UP000078046">
    <property type="component" value="Unassembled WGS sequence"/>
</dbReference>
<gene>
    <name evidence="3" type="ORF">A3Q56_06305</name>
</gene>
<feature type="non-terminal residue" evidence="3">
    <location>
        <position position="1"/>
    </location>
</feature>
<protein>
    <recommendedName>
        <fullName evidence="2">HTH CENPB-type domain-containing protein</fullName>
    </recommendedName>
</protein>
<keyword evidence="4" id="KW-1185">Reference proteome</keyword>
<dbReference type="GO" id="GO:0005634">
    <property type="term" value="C:nucleus"/>
    <property type="evidence" value="ECO:0007669"/>
    <property type="project" value="TreeGrafter"/>
</dbReference>
<dbReference type="SUPFAM" id="SSF46689">
    <property type="entry name" value="Homeodomain-like"/>
    <property type="match status" value="1"/>
</dbReference>
<dbReference type="PANTHER" id="PTHR19303:SF73">
    <property type="entry name" value="PROTEIN PDC2"/>
    <property type="match status" value="1"/>
</dbReference>
<comment type="caution">
    <text evidence="3">The sequence shown here is derived from an EMBL/GenBank/DDBJ whole genome shotgun (WGS) entry which is preliminary data.</text>
</comment>